<evidence type="ECO:0000313" key="3">
    <source>
        <dbReference type="Proteomes" id="UP001232148"/>
    </source>
</evidence>
<keyword evidence="1" id="KW-0812">Transmembrane</keyword>
<protein>
    <submittedName>
        <fullName evidence="2">Uncharacterized protein</fullName>
    </submittedName>
</protein>
<keyword evidence="1" id="KW-1133">Transmembrane helix</keyword>
<keyword evidence="3" id="KW-1185">Reference proteome</keyword>
<organism evidence="2 3">
    <name type="scientific">Colletotrichum zoysiae</name>
    <dbReference type="NCBI Taxonomy" id="1216348"/>
    <lineage>
        <taxon>Eukaryota</taxon>
        <taxon>Fungi</taxon>
        <taxon>Dikarya</taxon>
        <taxon>Ascomycota</taxon>
        <taxon>Pezizomycotina</taxon>
        <taxon>Sordariomycetes</taxon>
        <taxon>Hypocreomycetidae</taxon>
        <taxon>Glomerellales</taxon>
        <taxon>Glomerellaceae</taxon>
        <taxon>Colletotrichum</taxon>
        <taxon>Colletotrichum graminicola species complex</taxon>
    </lineage>
</organism>
<sequence length="157" mass="18178">MARLASQNFNSTHSRLEATCRNIEAKDSVTKARVLPLCLLFTLLTYGYLPRRQPSLFAPTDVALGPLGDQVKYLPRYDCYVCKHIRYPGNQQRRSPCRSRNDRRRSWVAVEAALFFALVWILSKNILQGLETNRRCTRPLRTRREGDDGTDRYMVPT</sequence>
<dbReference type="EMBL" id="MU843058">
    <property type="protein sequence ID" value="KAK2022136.1"/>
    <property type="molecule type" value="Genomic_DNA"/>
</dbReference>
<reference evidence="2" key="1">
    <citation type="submission" date="2021-06" db="EMBL/GenBank/DDBJ databases">
        <title>Comparative genomics, transcriptomics and evolutionary studies reveal genomic signatures of adaptation to plant cell wall in hemibiotrophic fungi.</title>
        <authorList>
            <consortium name="DOE Joint Genome Institute"/>
            <person name="Baroncelli R."/>
            <person name="Diaz J.F."/>
            <person name="Benocci T."/>
            <person name="Peng M."/>
            <person name="Battaglia E."/>
            <person name="Haridas S."/>
            <person name="Andreopoulos W."/>
            <person name="Labutti K."/>
            <person name="Pangilinan J."/>
            <person name="Floch G.L."/>
            <person name="Makela M.R."/>
            <person name="Henrissat B."/>
            <person name="Grigoriev I.V."/>
            <person name="Crouch J.A."/>
            <person name="De Vries R.P."/>
            <person name="Sukno S.A."/>
            <person name="Thon M.R."/>
        </authorList>
    </citation>
    <scope>NUCLEOTIDE SEQUENCE</scope>
    <source>
        <strain evidence="2">MAFF235873</strain>
    </source>
</reference>
<evidence type="ECO:0000313" key="2">
    <source>
        <dbReference type="EMBL" id="KAK2022136.1"/>
    </source>
</evidence>
<evidence type="ECO:0000256" key="1">
    <source>
        <dbReference type="SAM" id="Phobius"/>
    </source>
</evidence>
<name>A0AAD9LU50_9PEZI</name>
<keyword evidence="1" id="KW-0472">Membrane</keyword>
<accession>A0AAD9LU50</accession>
<gene>
    <name evidence="2" type="ORF">LX32DRAFT_212246</name>
</gene>
<comment type="caution">
    <text evidence="2">The sequence shown here is derived from an EMBL/GenBank/DDBJ whole genome shotgun (WGS) entry which is preliminary data.</text>
</comment>
<proteinExistence type="predicted"/>
<dbReference type="Proteomes" id="UP001232148">
    <property type="component" value="Unassembled WGS sequence"/>
</dbReference>
<feature type="transmembrane region" description="Helical" evidence="1">
    <location>
        <begin position="108"/>
        <end position="127"/>
    </location>
</feature>
<dbReference type="AlphaFoldDB" id="A0AAD9LU50"/>